<evidence type="ECO:0000256" key="3">
    <source>
        <dbReference type="ARBA" id="ARBA00022491"/>
    </source>
</evidence>
<keyword evidence="7" id="KW-0804">Transcription</keyword>
<accession>A0A0D7A0P1</accession>
<dbReference type="Gene3D" id="1.10.472.10">
    <property type="entry name" value="Cyclin-like"/>
    <property type="match status" value="2"/>
</dbReference>
<evidence type="ECO:0000313" key="12">
    <source>
        <dbReference type="EMBL" id="KIY43058.1"/>
    </source>
</evidence>
<dbReference type="SMART" id="SM00385">
    <property type="entry name" value="CYCLIN"/>
    <property type="match status" value="1"/>
</dbReference>
<feature type="domain" description="Cyclin-like" evidence="11">
    <location>
        <begin position="47"/>
        <end position="142"/>
    </location>
</feature>
<dbReference type="InterPro" id="IPR006671">
    <property type="entry name" value="Cyclin_N"/>
</dbReference>
<dbReference type="GO" id="GO:0006357">
    <property type="term" value="P:regulation of transcription by RNA polymerase II"/>
    <property type="evidence" value="ECO:0007669"/>
    <property type="project" value="InterPro"/>
</dbReference>
<dbReference type="Pfam" id="PF00134">
    <property type="entry name" value="Cyclin_N"/>
    <property type="match status" value="1"/>
</dbReference>
<dbReference type="FunFam" id="1.10.472.10:FF:000076">
    <property type="entry name" value="RNA polymerase II holoenzyme cyclin-like subunit"/>
    <property type="match status" value="1"/>
</dbReference>
<evidence type="ECO:0000256" key="2">
    <source>
        <dbReference type="ARBA" id="ARBA00008638"/>
    </source>
</evidence>
<dbReference type="GO" id="GO:0016538">
    <property type="term" value="F:cyclin-dependent protein serine/threonine kinase regulator activity"/>
    <property type="evidence" value="ECO:0007669"/>
    <property type="project" value="InterPro"/>
</dbReference>
<dbReference type="GO" id="GO:0005634">
    <property type="term" value="C:nucleus"/>
    <property type="evidence" value="ECO:0007669"/>
    <property type="project" value="UniProtKB-SubCell"/>
</dbReference>
<comment type="similarity">
    <text evidence="2">Belongs to the cyclin family. Cyclin C subfamily.</text>
</comment>
<feature type="compositionally biased region" description="Low complexity" evidence="10">
    <location>
        <begin position="268"/>
        <end position="279"/>
    </location>
</feature>
<evidence type="ECO:0000313" key="14">
    <source>
        <dbReference type="Proteomes" id="UP000054144"/>
    </source>
</evidence>
<keyword evidence="5 9" id="KW-0195">Cyclin</keyword>
<dbReference type="PANTHER" id="PTHR10026">
    <property type="entry name" value="CYCLIN"/>
    <property type="match status" value="1"/>
</dbReference>
<dbReference type="InterPro" id="IPR013763">
    <property type="entry name" value="Cyclin-like_dom"/>
</dbReference>
<evidence type="ECO:0000256" key="6">
    <source>
        <dbReference type="ARBA" id="ARBA00023159"/>
    </source>
</evidence>
<dbReference type="Proteomes" id="UP000054144">
    <property type="component" value="Unassembled WGS sequence"/>
</dbReference>
<dbReference type="EMBL" id="KN882129">
    <property type="protein sequence ID" value="KIY43058.1"/>
    <property type="molecule type" value="Genomic_DNA"/>
</dbReference>
<dbReference type="SUPFAM" id="SSF47954">
    <property type="entry name" value="Cyclin-like"/>
    <property type="match status" value="2"/>
</dbReference>
<evidence type="ECO:0000256" key="8">
    <source>
        <dbReference type="ARBA" id="ARBA00023242"/>
    </source>
</evidence>
<dbReference type="PIRSF" id="PIRSF028758">
    <property type="entry name" value="Cyclin, C/H/G types"/>
    <property type="match status" value="1"/>
</dbReference>
<dbReference type="OrthoDB" id="10266018at2759"/>
<reference evidence="13 14" key="1">
    <citation type="journal article" date="2015" name="Fungal Genet. Biol.">
        <title>Evolution of novel wood decay mechanisms in Agaricales revealed by the genome sequences of Fistulina hepatica and Cylindrobasidium torrendii.</title>
        <authorList>
            <person name="Floudas D."/>
            <person name="Held B.W."/>
            <person name="Riley R."/>
            <person name="Nagy L.G."/>
            <person name="Koehler G."/>
            <person name="Ransdell A.S."/>
            <person name="Younus H."/>
            <person name="Chow J."/>
            <person name="Chiniquy J."/>
            <person name="Lipzen A."/>
            <person name="Tritt A."/>
            <person name="Sun H."/>
            <person name="Haridas S."/>
            <person name="LaButti K."/>
            <person name="Ohm R.A."/>
            <person name="Kues U."/>
            <person name="Blanchette R.A."/>
            <person name="Grigoriev I.V."/>
            <person name="Minto R.E."/>
            <person name="Hibbett D.S."/>
        </authorList>
    </citation>
    <scope>NUCLEOTIDE SEQUENCE [LARGE SCALE GENOMIC DNA]</scope>
    <source>
        <strain evidence="13 14">ATCC 64428</strain>
    </source>
</reference>
<organism evidence="13 14">
    <name type="scientific">Fistulina hepatica ATCC 64428</name>
    <dbReference type="NCBI Taxonomy" id="1128425"/>
    <lineage>
        <taxon>Eukaryota</taxon>
        <taxon>Fungi</taxon>
        <taxon>Dikarya</taxon>
        <taxon>Basidiomycota</taxon>
        <taxon>Agaricomycotina</taxon>
        <taxon>Agaricomycetes</taxon>
        <taxon>Agaricomycetidae</taxon>
        <taxon>Agaricales</taxon>
        <taxon>Fistulinaceae</taxon>
        <taxon>Fistulina</taxon>
    </lineage>
</organism>
<proteinExistence type="inferred from homology"/>
<dbReference type="CDD" id="cd20513">
    <property type="entry name" value="CYCLIN_CCNC_rpt1"/>
    <property type="match status" value="1"/>
</dbReference>
<name>A0A0D7A0P1_9AGAR</name>
<dbReference type="InterPro" id="IPR043198">
    <property type="entry name" value="Cyclin/Ssn8"/>
</dbReference>
<evidence type="ECO:0000259" key="11">
    <source>
        <dbReference type="SMART" id="SM00385"/>
    </source>
</evidence>
<evidence type="ECO:0000313" key="13">
    <source>
        <dbReference type="EMBL" id="KIY43325.1"/>
    </source>
</evidence>
<evidence type="ECO:0000256" key="9">
    <source>
        <dbReference type="RuleBase" id="RU000383"/>
    </source>
</evidence>
<comment type="subcellular location">
    <subcellularLocation>
        <location evidence="1">Nucleus</location>
    </subcellularLocation>
</comment>
<evidence type="ECO:0000256" key="1">
    <source>
        <dbReference type="ARBA" id="ARBA00004123"/>
    </source>
</evidence>
<dbReference type="EMBL" id="KN882103">
    <property type="protein sequence ID" value="KIY43325.1"/>
    <property type="molecule type" value="Genomic_DNA"/>
</dbReference>
<dbReference type="InterPro" id="IPR036915">
    <property type="entry name" value="Cyclin-like_sf"/>
</dbReference>
<dbReference type="AlphaFoldDB" id="A0A0D7A0P1"/>
<evidence type="ECO:0000256" key="4">
    <source>
        <dbReference type="ARBA" id="ARBA00023015"/>
    </source>
</evidence>
<evidence type="ECO:0000256" key="5">
    <source>
        <dbReference type="ARBA" id="ARBA00023127"/>
    </source>
</evidence>
<keyword evidence="8" id="KW-0539">Nucleus</keyword>
<evidence type="ECO:0000256" key="10">
    <source>
        <dbReference type="SAM" id="MobiDB-lite"/>
    </source>
</evidence>
<evidence type="ECO:0000256" key="7">
    <source>
        <dbReference type="ARBA" id="ARBA00023163"/>
    </source>
</evidence>
<protein>
    <submittedName>
        <fullName evidence="13">C/H/G cyclin</fullName>
    </submittedName>
</protein>
<sequence length="384" mass="43490">MATDFWSSTHYKRWIVDRVTIQHARVNDILYVPDAEYLDFLSIYFANAIAKLGKRLHFRQRVIATATVFFRRFYLKNSYCETDPFLVISACCYVAAKAEESPIHIKSVINESRSLFSQESYGQRIFTSEVSKIAEMEFYLIGDLECDLVVFHPYRTLVALCRSCPEEKDPFAGKYLGFFGLEAGELGIGIGGDEGPRYWGTGDGYLELSEGALQTAWFIINDTYRSDICILHEPHLLAIAAIYLALVLHPQTCEALEARLREAPPTAQQQRRPSQSSKRNAARDPIAFLAGLNVSFPRVSTIVQEIVSMYSRWDRYKEDESPSVQLSDPLSAPASVGQKVTPRILSNLLVRMQEARFLYLARHPTTVVRPAIVNKILGRATSKR</sequence>
<keyword evidence="6" id="KW-0010">Activator</keyword>
<feature type="region of interest" description="Disordered" evidence="10">
    <location>
        <begin position="262"/>
        <end position="281"/>
    </location>
</feature>
<keyword evidence="4" id="KW-0805">Transcription regulation</keyword>
<keyword evidence="3" id="KW-0678">Repressor</keyword>
<keyword evidence="14" id="KW-1185">Reference proteome</keyword>
<gene>
    <name evidence="13" type="ORF">FISHEDRAFT_53717</name>
    <name evidence="12" type="ORF">FISHEDRAFT_54217</name>
</gene>